<evidence type="ECO:0000313" key="2">
    <source>
        <dbReference type="Proteomes" id="UP000002318"/>
    </source>
</evidence>
<accession>E1R8R9</accession>
<dbReference type="eggNOG" id="ENOG502ZWQQ">
    <property type="taxonomic scope" value="Bacteria"/>
</dbReference>
<evidence type="ECO:0008006" key="3">
    <source>
        <dbReference type="Google" id="ProtNLM"/>
    </source>
</evidence>
<proteinExistence type="predicted"/>
<dbReference type="Proteomes" id="UP000002318">
    <property type="component" value="Chromosome"/>
</dbReference>
<organism evidence="1 2">
    <name type="scientific">Sediminispirochaeta smaragdinae (strain DSM 11293 / JCM 15392 / SEBR 4228)</name>
    <name type="common">Spirochaeta smaragdinae</name>
    <dbReference type="NCBI Taxonomy" id="573413"/>
    <lineage>
        <taxon>Bacteria</taxon>
        <taxon>Pseudomonadati</taxon>
        <taxon>Spirochaetota</taxon>
        <taxon>Spirochaetia</taxon>
        <taxon>Spirochaetales</taxon>
        <taxon>Spirochaetaceae</taxon>
        <taxon>Sediminispirochaeta</taxon>
    </lineage>
</organism>
<dbReference type="Pfam" id="PF14196">
    <property type="entry name" value="ATC_hydrolase"/>
    <property type="match status" value="1"/>
</dbReference>
<dbReference type="AlphaFoldDB" id="E1R8R9"/>
<gene>
    <name evidence="1" type="ordered locus">Spirs_2720</name>
</gene>
<keyword evidence="2" id="KW-1185">Reference proteome</keyword>
<dbReference type="KEGG" id="ssm:Spirs_2720"/>
<dbReference type="EMBL" id="CP002116">
    <property type="protein sequence ID" value="ADK81826.1"/>
    <property type="molecule type" value="Genomic_DNA"/>
</dbReference>
<reference evidence="1 2" key="1">
    <citation type="journal article" date="2010" name="Stand. Genomic Sci.">
        <title>Complete genome sequence of Spirochaeta smaragdinae type strain (SEBR 4228).</title>
        <authorList>
            <person name="Mavromatis K."/>
            <person name="Yasawong M."/>
            <person name="Chertkov O."/>
            <person name="Lapidus A."/>
            <person name="Lucas S."/>
            <person name="Nolan M."/>
            <person name="Del Rio T.G."/>
            <person name="Tice H."/>
            <person name="Cheng J.F."/>
            <person name="Pitluck S."/>
            <person name="Liolios K."/>
            <person name="Ivanova N."/>
            <person name="Tapia R."/>
            <person name="Han C."/>
            <person name="Bruce D."/>
            <person name="Goodwin L."/>
            <person name="Pati A."/>
            <person name="Chen A."/>
            <person name="Palaniappan K."/>
            <person name="Land M."/>
            <person name="Hauser L."/>
            <person name="Chang Y.J."/>
            <person name="Jeffries C.D."/>
            <person name="Detter J.C."/>
            <person name="Rohde M."/>
            <person name="Brambilla E."/>
            <person name="Spring S."/>
            <person name="Goker M."/>
            <person name="Sikorski J."/>
            <person name="Woyke T."/>
            <person name="Bristow J."/>
            <person name="Eisen J.A."/>
            <person name="Markowitz V."/>
            <person name="Hugenholtz P."/>
            <person name="Klenk H.P."/>
            <person name="Kyrpides N.C."/>
        </authorList>
    </citation>
    <scope>NUCLEOTIDE SEQUENCE [LARGE SCALE GENOMIC DNA]</scope>
    <source>
        <strain evidence="2">DSM 11293 / JCM 15392 / SEBR 4228</strain>
    </source>
</reference>
<evidence type="ECO:0000313" key="1">
    <source>
        <dbReference type="EMBL" id="ADK81826.1"/>
    </source>
</evidence>
<dbReference type="HOGENOM" id="CLU_123806_0_0_12"/>
<sequence>MEKKDEFVTKQEMLTKIRAAIEDRAAWFAFLYDEFTKLLPEEKVIEASRRAIHKFGTLKAKNDPEPFHAKDWVLRHKEKGSAAVFDSDIDFSKTRATQKMNYCPLVESWSKLGYSPDKIDLFCDIAMDGDRGRADSHDGIQMKLHETIGKGCKFCRLEIIEE</sequence>
<dbReference type="RefSeq" id="WP_013255287.1">
    <property type="nucleotide sequence ID" value="NC_014364.1"/>
</dbReference>
<dbReference type="InterPro" id="IPR026002">
    <property type="entry name" value="ATC_hydrolase-like"/>
</dbReference>
<name>E1R8R9_SEDSS</name>
<protein>
    <recommendedName>
        <fullName evidence="3">L-2-amino-thiazoline-4-carboxylic acid hydrolase</fullName>
    </recommendedName>
</protein>
<dbReference type="STRING" id="573413.Spirs_2720"/>